<dbReference type="SUPFAM" id="SSF50022">
    <property type="entry name" value="ISP domain"/>
    <property type="match status" value="1"/>
</dbReference>
<dbReference type="InterPro" id="IPR014349">
    <property type="entry name" value="Rieske_Fe-S_prot"/>
</dbReference>
<dbReference type="PANTHER" id="PTHR10134">
    <property type="entry name" value="CYTOCHROME B-C1 COMPLEX SUBUNIT RIESKE, MITOCHONDRIAL"/>
    <property type="match status" value="1"/>
</dbReference>
<keyword evidence="2" id="KW-0479">Metal-binding</keyword>
<protein>
    <recommendedName>
        <fullName evidence="8">Rieske domain-containing protein</fullName>
    </recommendedName>
</protein>
<evidence type="ECO:0000313" key="10">
    <source>
        <dbReference type="Proteomes" id="UP000019486"/>
    </source>
</evidence>
<dbReference type="PROSITE" id="PS51296">
    <property type="entry name" value="RIESKE"/>
    <property type="match status" value="1"/>
</dbReference>
<evidence type="ECO:0000313" key="9">
    <source>
        <dbReference type="EMBL" id="EWY40771.1"/>
    </source>
</evidence>
<dbReference type="Gene3D" id="2.102.10.10">
    <property type="entry name" value="Rieske [2Fe-2S] iron-sulphur domain"/>
    <property type="match status" value="1"/>
</dbReference>
<dbReference type="InterPro" id="IPR017941">
    <property type="entry name" value="Rieske_2Fe-2S"/>
</dbReference>
<dbReference type="PRINTS" id="PR00162">
    <property type="entry name" value="RIESKE"/>
</dbReference>
<evidence type="ECO:0000256" key="2">
    <source>
        <dbReference type="ARBA" id="ARBA00022723"/>
    </source>
</evidence>
<dbReference type="RefSeq" id="WP_063833722.1">
    <property type="nucleotide sequence ID" value="NZ_AVFL01000006.1"/>
</dbReference>
<feature type="compositionally biased region" description="Polar residues" evidence="7">
    <location>
        <begin position="13"/>
        <end position="22"/>
    </location>
</feature>
<dbReference type="GO" id="GO:0016020">
    <property type="term" value="C:membrane"/>
    <property type="evidence" value="ECO:0007669"/>
    <property type="project" value="InterPro"/>
</dbReference>
<evidence type="ECO:0000256" key="1">
    <source>
        <dbReference type="ARBA" id="ARBA00022714"/>
    </source>
</evidence>
<evidence type="ECO:0000256" key="4">
    <source>
        <dbReference type="ARBA" id="ARBA00023014"/>
    </source>
</evidence>
<evidence type="ECO:0000256" key="5">
    <source>
        <dbReference type="ARBA" id="ARBA00023157"/>
    </source>
</evidence>
<keyword evidence="10" id="KW-1185">Reference proteome</keyword>
<feature type="region of interest" description="Disordered" evidence="7">
    <location>
        <begin position="1"/>
        <end position="22"/>
    </location>
</feature>
<evidence type="ECO:0000256" key="6">
    <source>
        <dbReference type="ARBA" id="ARBA00034078"/>
    </source>
</evidence>
<sequence>MPDPANRIESGSAAETLSDTSPVSAACGGMDRRQLLALGSAAVAACCLGSSTEAFAGLPAPAAERPKKGDWLVVADAGDHEGKVVTLDMLTAGGAMISAWPVDAETKTTRSGTRFNKVLVVRAEPDKFDESTLAKSVEGVVAFSAVCTHQACAVTGWIPEDAMLACPCHGSLFSVGEGGKVLGGPARKRLPILPLAVDADGMLTVADAFTAKVGPAAQT</sequence>
<accession>W9H7N1</accession>
<keyword evidence="3" id="KW-0408">Iron</keyword>
<dbReference type="InterPro" id="IPR036922">
    <property type="entry name" value="Rieske_2Fe-2S_sf"/>
</dbReference>
<keyword evidence="4" id="KW-0411">Iron-sulfur</keyword>
<comment type="cofactor">
    <cofactor evidence="6">
        <name>[2Fe-2S] cluster</name>
        <dbReference type="ChEBI" id="CHEBI:190135"/>
    </cofactor>
</comment>
<organism evidence="9 10">
    <name type="scientific">Skermanella stibiiresistens SB22</name>
    <dbReference type="NCBI Taxonomy" id="1385369"/>
    <lineage>
        <taxon>Bacteria</taxon>
        <taxon>Pseudomonadati</taxon>
        <taxon>Pseudomonadota</taxon>
        <taxon>Alphaproteobacteria</taxon>
        <taxon>Rhodospirillales</taxon>
        <taxon>Azospirillaceae</taxon>
        <taxon>Skermanella</taxon>
    </lineage>
</organism>
<dbReference type="GO" id="GO:0046872">
    <property type="term" value="F:metal ion binding"/>
    <property type="evidence" value="ECO:0007669"/>
    <property type="project" value="UniProtKB-KW"/>
</dbReference>
<comment type="caution">
    <text evidence="9">The sequence shown here is derived from an EMBL/GenBank/DDBJ whole genome shotgun (WGS) entry which is preliminary data.</text>
</comment>
<dbReference type="PROSITE" id="PS51318">
    <property type="entry name" value="TAT"/>
    <property type="match status" value="1"/>
</dbReference>
<dbReference type="AlphaFoldDB" id="W9H7N1"/>
<dbReference type="Pfam" id="PF00355">
    <property type="entry name" value="Rieske"/>
    <property type="match status" value="1"/>
</dbReference>
<evidence type="ECO:0000256" key="7">
    <source>
        <dbReference type="SAM" id="MobiDB-lite"/>
    </source>
</evidence>
<evidence type="ECO:0000256" key="3">
    <source>
        <dbReference type="ARBA" id="ARBA00023004"/>
    </source>
</evidence>
<dbReference type="InterPro" id="IPR006311">
    <property type="entry name" value="TAT_signal"/>
</dbReference>
<name>W9H7N1_9PROT</name>
<reference evidence="9 10" key="1">
    <citation type="submission" date="2013-08" db="EMBL/GenBank/DDBJ databases">
        <title>The genome sequence of Skermanella stibiiresistens.</title>
        <authorList>
            <person name="Zhu W."/>
            <person name="Wang G."/>
        </authorList>
    </citation>
    <scope>NUCLEOTIDE SEQUENCE [LARGE SCALE GENOMIC DNA]</scope>
    <source>
        <strain evidence="9 10">SB22</strain>
    </source>
</reference>
<gene>
    <name evidence="9" type="ORF">N825_33115</name>
</gene>
<dbReference type="GO" id="GO:0051537">
    <property type="term" value="F:2 iron, 2 sulfur cluster binding"/>
    <property type="evidence" value="ECO:0007669"/>
    <property type="project" value="UniProtKB-KW"/>
</dbReference>
<dbReference type="OrthoDB" id="9802613at2"/>
<dbReference type="Proteomes" id="UP000019486">
    <property type="component" value="Unassembled WGS sequence"/>
</dbReference>
<proteinExistence type="predicted"/>
<dbReference type="EMBL" id="AVFL01000006">
    <property type="protein sequence ID" value="EWY40771.1"/>
    <property type="molecule type" value="Genomic_DNA"/>
</dbReference>
<keyword evidence="1" id="KW-0001">2Fe-2S</keyword>
<evidence type="ECO:0000259" key="8">
    <source>
        <dbReference type="PROSITE" id="PS51296"/>
    </source>
</evidence>
<keyword evidence="5" id="KW-1015">Disulfide bond</keyword>
<dbReference type="CDD" id="cd03467">
    <property type="entry name" value="Rieske"/>
    <property type="match status" value="1"/>
</dbReference>
<feature type="domain" description="Rieske" evidence="8">
    <location>
        <begin position="133"/>
        <end position="204"/>
    </location>
</feature>
<dbReference type="STRING" id="1385369.N825_33115"/>
<dbReference type="InterPro" id="IPR005805">
    <property type="entry name" value="Rieske_Fe-S_prot_C"/>
</dbReference>